<evidence type="ECO:0000313" key="10">
    <source>
        <dbReference type="Proteomes" id="UP001180020"/>
    </source>
</evidence>
<dbReference type="GO" id="GO:0005774">
    <property type="term" value="C:vacuolar membrane"/>
    <property type="evidence" value="ECO:0007669"/>
    <property type="project" value="TreeGrafter"/>
</dbReference>
<protein>
    <submittedName>
        <fullName evidence="9">Two pore calcium channel protein 1A</fullName>
    </submittedName>
</protein>
<keyword evidence="6" id="KW-0406">Ion transport</keyword>
<evidence type="ECO:0000256" key="6">
    <source>
        <dbReference type="ARBA" id="ARBA00023065"/>
    </source>
</evidence>
<dbReference type="EMBL" id="JAUJYO010000001">
    <property type="protein sequence ID" value="KAK1326012.1"/>
    <property type="molecule type" value="Genomic_DNA"/>
</dbReference>
<sequence>MIDACIVNQDPLPPHFEDVELFGGIVNAGNPKLEGTDLSENEYLLFNFNDYPNGMVTLFNLLVMGNWQVWMQNFDRNSLDPLILHQLLPHNNFATSQLGAANGRCGRDVGRPIAGPSHPTVDVNRTRPSDAMDL</sequence>
<evidence type="ECO:0000256" key="1">
    <source>
        <dbReference type="ARBA" id="ARBA00022448"/>
    </source>
</evidence>
<dbReference type="Proteomes" id="UP001180020">
    <property type="component" value="Unassembled WGS sequence"/>
</dbReference>
<feature type="region of interest" description="Disordered" evidence="8">
    <location>
        <begin position="109"/>
        <end position="134"/>
    </location>
</feature>
<keyword evidence="2" id="KW-0109">Calcium transport</keyword>
<keyword evidence="10" id="KW-1185">Reference proteome</keyword>
<evidence type="ECO:0000313" key="9">
    <source>
        <dbReference type="EMBL" id="KAK1326012.1"/>
    </source>
</evidence>
<reference evidence="9" key="2">
    <citation type="submission" date="2023-06" db="EMBL/GenBank/DDBJ databases">
        <authorList>
            <person name="Ma L."/>
            <person name="Liu K.-W."/>
            <person name="Li Z."/>
            <person name="Hsiao Y.-Y."/>
            <person name="Qi Y."/>
            <person name="Fu T."/>
            <person name="Tang G."/>
            <person name="Zhang D."/>
            <person name="Sun W.-H."/>
            <person name="Liu D.-K."/>
            <person name="Li Y."/>
            <person name="Chen G.-Z."/>
            <person name="Liu X.-D."/>
            <person name="Liao X.-Y."/>
            <person name="Jiang Y.-T."/>
            <person name="Yu X."/>
            <person name="Hao Y."/>
            <person name="Huang J."/>
            <person name="Zhao X.-W."/>
            <person name="Ke S."/>
            <person name="Chen Y.-Y."/>
            <person name="Wu W.-L."/>
            <person name="Hsu J.-L."/>
            <person name="Lin Y.-F."/>
            <person name="Huang M.-D."/>
            <person name="Li C.-Y."/>
            <person name="Huang L."/>
            <person name="Wang Z.-W."/>
            <person name="Zhao X."/>
            <person name="Zhong W.-Y."/>
            <person name="Peng D.-H."/>
            <person name="Ahmad S."/>
            <person name="Lan S."/>
            <person name="Zhang J.-S."/>
            <person name="Tsai W.-C."/>
            <person name="Van De Peer Y."/>
            <person name="Liu Z.-J."/>
        </authorList>
    </citation>
    <scope>NUCLEOTIDE SEQUENCE</scope>
    <source>
        <strain evidence="9">CP</strain>
        <tissue evidence="9">Leaves</tissue>
    </source>
</reference>
<comment type="caution">
    <text evidence="9">The sequence shown here is derived from an EMBL/GenBank/DDBJ whole genome shotgun (WGS) entry which is preliminary data.</text>
</comment>
<keyword evidence="3" id="KW-0107">Calcium channel</keyword>
<keyword evidence="5" id="KW-0106">Calcium</keyword>
<evidence type="ECO:0000256" key="3">
    <source>
        <dbReference type="ARBA" id="ARBA00022673"/>
    </source>
</evidence>
<accession>A0AAV9FKM2</accession>
<proteinExistence type="predicted"/>
<organism evidence="9 10">
    <name type="scientific">Acorus calamus</name>
    <name type="common">Sweet flag</name>
    <dbReference type="NCBI Taxonomy" id="4465"/>
    <lineage>
        <taxon>Eukaryota</taxon>
        <taxon>Viridiplantae</taxon>
        <taxon>Streptophyta</taxon>
        <taxon>Embryophyta</taxon>
        <taxon>Tracheophyta</taxon>
        <taxon>Spermatophyta</taxon>
        <taxon>Magnoliopsida</taxon>
        <taxon>Liliopsida</taxon>
        <taxon>Acoraceae</taxon>
        <taxon>Acorus</taxon>
    </lineage>
</organism>
<evidence type="ECO:0000256" key="2">
    <source>
        <dbReference type="ARBA" id="ARBA00022568"/>
    </source>
</evidence>
<evidence type="ECO:0000256" key="8">
    <source>
        <dbReference type="SAM" id="MobiDB-lite"/>
    </source>
</evidence>
<evidence type="ECO:0000256" key="7">
    <source>
        <dbReference type="ARBA" id="ARBA00023303"/>
    </source>
</evidence>
<dbReference type="PANTHER" id="PTHR46988">
    <property type="entry name" value="TWO PORE CALCIUM CHANNEL PROTEIN 1"/>
    <property type="match status" value="1"/>
</dbReference>
<feature type="compositionally biased region" description="Basic and acidic residues" evidence="8">
    <location>
        <begin position="124"/>
        <end position="134"/>
    </location>
</feature>
<dbReference type="PANTHER" id="PTHR46988:SF2">
    <property type="entry name" value="TWO PORE CALCIUM CHANNEL PROTEIN 1"/>
    <property type="match status" value="1"/>
</dbReference>
<dbReference type="GO" id="GO:0000325">
    <property type="term" value="C:plant-type vacuole"/>
    <property type="evidence" value="ECO:0007669"/>
    <property type="project" value="TreeGrafter"/>
</dbReference>
<dbReference type="InterPro" id="IPR044581">
    <property type="entry name" value="TPC1_plant"/>
</dbReference>
<dbReference type="AlphaFoldDB" id="A0AAV9FKM2"/>
<keyword evidence="7" id="KW-0407">Ion channel</keyword>
<evidence type="ECO:0000256" key="4">
    <source>
        <dbReference type="ARBA" id="ARBA00022737"/>
    </source>
</evidence>
<gene>
    <name evidence="9" type="primary">TPC1A</name>
    <name evidence="9" type="ORF">QJS10_CPA01g01952</name>
</gene>
<evidence type="ECO:0000256" key="5">
    <source>
        <dbReference type="ARBA" id="ARBA00022837"/>
    </source>
</evidence>
<keyword evidence="1" id="KW-0813">Transport</keyword>
<reference evidence="9" key="1">
    <citation type="journal article" date="2023" name="Nat. Commun.">
        <title>Diploid and tetraploid genomes of Acorus and the evolution of monocots.</title>
        <authorList>
            <person name="Ma L."/>
            <person name="Liu K.W."/>
            <person name="Li Z."/>
            <person name="Hsiao Y.Y."/>
            <person name="Qi Y."/>
            <person name="Fu T."/>
            <person name="Tang G.D."/>
            <person name="Zhang D."/>
            <person name="Sun W.H."/>
            <person name="Liu D.K."/>
            <person name="Li Y."/>
            <person name="Chen G.Z."/>
            <person name="Liu X.D."/>
            <person name="Liao X.Y."/>
            <person name="Jiang Y.T."/>
            <person name="Yu X."/>
            <person name="Hao Y."/>
            <person name="Huang J."/>
            <person name="Zhao X.W."/>
            <person name="Ke S."/>
            <person name="Chen Y.Y."/>
            <person name="Wu W.L."/>
            <person name="Hsu J.L."/>
            <person name="Lin Y.F."/>
            <person name="Huang M.D."/>
            <person name="Li C.Y."/>
            <person name="Huang L."/>
            <person name="Wang Z.W."/>
            <person name="Zhao X."/>
            <person name="Zhong W.Y."/>
            <person name="Peng D.H."/>
            <person name="Ahmad S."/>
            <person name="Lan S."/>
            <person name="Zhang J.S."/>
            <person name="Tsai W.C."/>
            <person name="Van de Peer Y."/>
            <person name="Liu Z.J."/>
        </authorList>
    </citation>
    <scope>NUCLEOTIDE SEQUENCE</scope>
    <source>
        <strain evidence="9">CP</strain>
    </source>
</reference>
<dbReference type="GO" id="GO:0005245">
    <property type="term" value="F:voltage-gated calcium channel activity"/>
    <property type="evidence" value="ECO:0007669"/>
    <property type="project" value="InterPro"/>
</dbReference>
<name>A0AAV9FKM2_ACOCL</name>
<keyword evidence="4" id="KW-0677">Repeat</keyword>